<feature type="transmembrane region" description="Helical" evidence="2">
    <location>
        <begin position="285"/>
        <end position="304"/>
    </location>
</feature>
<sequence>MNYHDLFITNKKQIEYIVERSHYRNQIHSIFIVVINKKIKYEKKYINEFKKHLCQHQTLQTTSENEPEPESEPESEPEPEQVVKHARRSFTNSIYDSSSKYRINISHKISPDIEDIPSSSSGDHTSPSELPDKLVIGGQHVFNDDEYENVETYLYGLNEIHIRMIAKYYNIFYENSFITYLLDTKNTVNNAKNILLKWLYGNIDEYIYKHPTQINNKQQHQYQKTIKNSHVKSAFQPTNRILTTENPTMVVAVTRQPNKLRSINESVPSDKITLSKRIYRIFSNMWRCFSIIMYFCWLITIRIFSG</sequence>
<feature type="region of interest" description="Disordered" evidence="1">
    <location>
        <begin position="57"/>
        <end position="85"/>
    </location>
</feature>
<name>A0A6C0IBW1_9ZZZZ</name>
<reference evidence="3" key="1">
    <citation type="journal article" date="2020" name="Nature">
        <title>Giant virus diversity and host interactions through global metagenomics.</title>
        <authorList>
            <person name="Schulz F."/>
            <person name="Roux S."/>
            <person name="Paez-Espino D."/>
            <person name="Jungbluth S."/>
            <person name="Walsh D.A."/>
            <person name="Denef V.J."/>
            <person name="McMahon K.D."/>
            <person name="Konstantinidis K.T."/>
            <person name="Eloe-Fadrosh E.A."/>
            <person name="Kyrpides N.C."/>
            <person name="Woyke T."/>
        </authorList>
    </citation>
    <scope>NUCLEOTIDE SEQUENCE</scope>
    <source>
        <strain evidence="3">GVMAG-M-3300023184-68</strain>
    </source>
</reference>
<keyword evidence="2" id="KW-0472">Membrane</keyword>
<feature type="compositionally biased region" description="Acidic residues" evidence="1">
    <location>
        <begin position="65"/>
        <end position="79"/>
    </location>
</feature>
<evidence type="ECO:0000256" key="2">
    <source>
        <dbReference type="SAM" id="Phobius"/>
    </source>
</evidence>
<proteinExistence type="predicted"/>
<dbReference type="AlphaFoldDB" id="A0A6C0IBW1"/>
<keyword evidence="2" id="KW-0812">Transmembrane</keyword>
<keyword evidence="2" id="KW-1133">Transmembrane helix</keyword>
<protein>
    <submittedName>
        <fullName evidence="3">Uncharacterized protein</fullName>
    </submittedName>
</protein>
<accession>A0A6C0IBW1</accession>
<evidence type="ECO:0000256" key="1">
    <source>
        <dbReference type="SAM" id="MobiDB-lite"/>
    </source>
</evidence>
<dbReference type="EMBL" id="MN740154">
    <property type="protein sequence ID" value="QHT90518.1"/>
    <property type="molecule type" value="Genomic_DNA"/>
</dbReference>
<evidence type="ECO:0000313" key="3">
    <source>
        <dbReference type="EMBL" id="QHT90518.1"/>
    </source>
</evidence>
<organism evidence="3">
    <name type="scientific">viral metagenome</name>
    <dbReference type="NCBI Taxonomy" id="1070528"/>
    <lineage>
        <taxon>unclassified sequences</taxon>
        <taxon>metagenomes</taxon>
        <taxon>organismal metagenomes</taxon>
    </lineage>
</organism>